<evidence type="ECO:0000313" key="6">
    <source>
        <dbReference type="EMBL" id="GAA3930556.1"/>
    </source>
</evidence>
<sequence length="338" mass="36861">MRRTAVVVVATFRRPDHVRICLEHLQRQTIAPRRIVVVDASPDDETREVVAGFDRVEYRRNELGLGTLAASRAIGTVDATEDVIAFIDDDAYAEPDWLEWLLAAYEPPDVGAVGGRARMGQDGEERDGIERIGRFLRNGRLTGNFAADPQRVIEVDHMLGANMSVRTDVLRSFGGIHDYYPGTCLREDSDLAFRVKLAGYRIVYAPEAVVLHVAGAYSKGARFDLRYRFYGARNHILLLTTTLGWTDPHLIRYLASMAASSGAAAAAGFRDWSSKSGLRARLRGVGGGIVRAGADIAGTVIGLLAAIRPHDRAREVNAPLRSTGAVPHRTTGGSAGER</sequence>
<reference evidence="7" key="1">
    <citation type="journal article" date="2019" name="Int. J. Syst. Evol. Microbiol.">
        <title>The Global Catalogue of Microorganisms (GCM) 10K type strain sequencing project: providing services to taxonomists for standard genome sequencing and annotation.</title>
        <authorList>
            <consortium name="The Broad Institute Genomics Platform"/>
            <consortium name="The Broad Institute Genome Sequencing Center for Infectious Disease"/>
            <person name="Wu L."/>
            <person name="Ma J."/>
        </authorList>
    </citation>
    <scope>NUCLEOTIDE SEQUENCE [LARGE SCALE GENOMIC DNA]</scope>
    <source>
        <strain evidence="7">JCM 17024</strain>
    </source>
</reference>
<keyword evidence="3" id="KW-0328">Glycosyltransferase</keyword>
<comment type="caution">
    <text evidence="6">The sequence shown here is derived from an EMBL/GenBank/DDBJ whole genome shotgun (WGS) entry which is preliminary data.</text>
</comment>
<dbReference type="PANTHER" id="PTHR43179">
    <property type="entry name" value="RHAMNOSYLTRANSFERASE WBBL"/>
    <property type="match status" value="1"/>
</dbReference>
<dbReference type="EMBL" id="BAABCP010000001">
    <property type="protein sequence ID" value="GAA3930556.1"/>
    <property type="molecule type" value="Genomic_DNA"/>
</dbReference>
<evidence type="ECO:0000256" key="1">
    <source>
        <dbReference type="ARBA" id="ARBA00004776"/>
    </source>
</evidence>
<dbReference type="InterPro" id="IPR001173">
    <property type="entry name" value="Glyco_trans_2-like"/>
</dbReference>
<dbReference type="Pfam" id="PF00535">
    <property type="entry name" value="Glycos_transf_2"/>
    <property type="match status" value="1"/>
</dbReference>
<dbReference type="InterPro" id="IPR029044">
    <property type="entry name" value="Nucleotide-diphossugar_trans"/>
</dbReference>
<protein>
    <recommendedName>
        <fullName evidence="5">Glycosyltransferase 2-like domain-containing protein</fullName>
    </recommendedName>
</protein>
<comment type="similarity">
    <text evidence="2">Belongs to the glycosyltransferase 2 family.</text>
</comment>
<evidence type="ECO:0000259" key="5">
    <source>
        <dbReference type="Pfam" id="PF00535"/>
    </source>
</evidence>
<accession>A0ABP7MUL2</accession>
<dbReference type="Proteomes" id="UP001501591">
    <property type="component" value="Unassembled WGS sequence"/>
</dbReference>
<dbReference type="SUPFAM" id="SSF53448">
    <property type="entry name" value="Nucleotide-diphospho-sugar transferases"/>
    <property type="match status" value="1"/>
</dbReference>
<evidence type="ECO:0000256" key="4">
    <source>
        <dbReference type="ARBA" id="ARBA00022679"/>
    </source>
</evidence>
<evidence type="ECO:0000313" key="7">
    <source>
        <dbReference type="Proteomes" id="UP001501591"/>
    </source>
</evidence>
<dbReference type="RefSeq" id="WP_344818067.1">
    <property type="nucleotide sequence ID" value="NZ_BAABCP010000001.1"/>
</dbReference>
<dbReference type="Gene3D" id="3.90.550.10">
    <property type="entry name" value="Spore Coat Polysaccharide Biosynthesis Protein SpsA, Chain A"/>
    <property type="match status" value="1"/>
</dbReference>
<name>A0ABP7MUL2_9MICO</name>
<gene>
    <name evidence="6" type="ORF">GCM10022383_06500</name>
</gene>
<keyword evidence="4" id="KW-0808">Transferase</keyword>
<comment type="pathway">
    <text evidence="1">Cell wall biogenesis; cell wall polysaccharide biosynthesis.</text>
</comment>
<keyword evidence="7" id="KW-1185">Reference proteome</keyword>
<evidence type="ECO:0000256" key="3">
    <source>
        <dbReference type="ARBA" id="ARBA00022676"/>
    </source>
</evidence>
<organism evidence="6 7">
    <name type="scientific">Microbacterium soli</name>
    <dbReference type="NCBI Taxonomy" id="446075"/>
    <lineage>
        <taxon>Bacteria</taxon>
        <taxon>Bacillati</taxon>
        <taxon>Actinomycetota</taxon>
        <taxon>Actinomycetes</taxon>
        <taxon>Micrococcales</taxon>
        <taxon>Microbacteriaceae</taxon>
        <taxon>Microbacterium</taxon>
    </lineage>
</organism>
<dbReference type="PANTHER" id="PTHR43179:SF12">
    <property type="entry name" value="GALACTOFURANOSYLTRANSFERASE GLFT2"/>
    <property type="match status" value="1"/>
</dbReference>
<evidence type="ECO:0000256" key="2">
    <source>
        <dbReference type="ARBA" id="ARBA00006739"/>
    </source>
</evidence>
<feature type="domain" description="Glycosyltransferase 2-like" evidence="5">
    <location>
        <begin position="7"/>
        <end position="163"/>
    </location>
</feature>
<proteinExistence type="inferred from homology"/>